<keyword evidence="4 9" id="KW-0819">tRNA processing</keyword>
<dbReference type="Pfam" id="PF13718">
    <property type="entry name" value="GNAT_acetyltr_2"/>
    <property type="match status" value="1"/>
</dbReference>
<keyword evidence="8 9" id="KW-0012">Acyltransferase</keyword>
<dbReference type="STRING" id="686832.A0A0C2Y4G9"/>
<evidence type="ECO:0000313" key="16">
    <source>
        <dbReference type="Proteomes" id="UP000053424"/>
    </source>
</evidence>
<feature type="binding site" evidence="9">
    <location>
        <position position="486"/>
    </location>
    <ligand>
        <name>ATP</name>
        <dbReference type="ChEBI" id="CHEBI:30616"/>
    </ligand>
</feature>
<reference evidence="15 16" key="1">
    <citation type="submission" date="2014-04" db="EMBL/GenBank/DDBJ databases">
        <authorList>
            <consortium name="DOE Joint Genome Institute"/>
            <person name="Kuo A."/>
            <person name="Gay G."/>
            <person name="Dore J."/>
            <person name="Kohler A."/>
            <person name="Nagy L.G."/>
            <person name="Floudas D."/>
            <person name="Copeland A."/>
            <person name="Barry K.W."/>
            <person name="Cichocki N."/>
            <person name="Veneault-Fourrey C."/>
            <person name="LaButti K."/>
            <person name="Lindquist E.A."/>
            <person name="Lipzen A."/>
            <person name="Lundell T."/>
            <person name="Morin E."/>
            <person name="Murat C."/>
            <person name="Sun H."/>
            <person name="Tunlid A."/>
            <person name="Henrissat B."/>
            <person name="Grigoriev I.V."/>
            <person name="Hibbett D.S."/>
            <person name="Martin F."/>
            <person name="Nordberg H.P."/>
            <person name="Cantor M.N."/>
            <person name="Hua S.X."/>
        </authorList>
    </citation>
    <scope>NUCLEOTIDE SEQUENCE [LARGE SCALE GENOMIC DNA]</scope>
    <source>
        <strain evidence="16">h7</strain>
    </source>
</reference>
<dbReference type="PANTHER" id="PTHR10925">
    <property type="entry name" value="N-ACETYLTRANSFERASE 10"/>
    <property type="match status" value="1"/>
</dbReference>
<dbReference type="Pfam" id="PF13725">
    <property type="entry name" value="tRNA_bind_2"/>
    <property type="match status" value="1"/>
</dbReference>
<evidence type="ECO:0000256" key="6">
    <source>
        <dbReference type="ARBA" id="ARBA00022840"/>
    </source>
</evidence>
<dbReference type="Gene3D" id="3.40.630.30">
    <property type="match status" value="1"/>
</dbReference>
<dbReference type="GO" id="GO:0051391">
    <property type="term" value="P:tRNA acetylation"/>
    <property type="evidence" value="ECO:0007669"/>
    <property type="project" value="UniProtKB-UniRule"/>
</dbReference>
<dbReference type="GO" id="GO:0005524">
    <property type="term" value="F:ATP binding"/>
    <property type="evidence" value="ECO:0007669"/>
    <property type="project" value="UniProtKB-UniRule"/>
</dbReference>
<evidence type="ECO:0000256" key="3">
    <source>
        <dbReference type="ARBA" id="ARBA00022679"/>
    </source>
</evidence>
<comment type="caution">
    <text evidence="9">Lacks conserved residue(s) required for the propagation of feature annotation.</text>
</comment>
<gene>
    <name evidence="9" type="primary">NAT10</name>
    <name evidence="15" type="ORF">M413DRAFT_442705</name>
</gene>
<dbReference type="EC" id="2.3.1.-" evidence="9"/>
<dbReference type="InterPro" id="IPR032672">
    <property type="entry name" value="TmcA/NAT10/Kre33"/>
</dbReference>
<reference evidence="16" key="2">
    <citation type="submission" date="2015-01" db="EMBL/GenBank/DDBJ databases">
        <title>Evolutionary Origins and Diversification of the Mycorrhizal Mutualists.</title>
        <authorList>
            <consortium name="DOE Joint Genome Institute"/>
            <consortium name="Mycorrhizal Genomics Consortium"/>
            <person name="Kohler A."/>
            <person name="Kuo A."/>
            <person name="Nagy L.G."/>
            <person name="Floudas D."/>
            <person name="Copeland A."/>
            <person name="Barry K.W."/>
            <person name="Cichocki N."/>
            <person name="Veneault-Fourrey C."/>
            <person name="LaButti K."/>
            <person name="Lindquist E.A."/>
            <person name="Lipzen A."/>
            <person name="Lundell T."/>
            <person name="Morin E."/>
            <person name="Murat C."/>
            <person name="Riley R."/>
            <person name="Ohm R."/>
            <person name="Sun H."/>
            <person name="Tunlid A."/>
            <person name="Henrissat B."/>
            <person name="Grigoriev I.V."/>
            <person name="Hibbett D.S."/>
            <person name="Martin F."/>
        </authorList>
    </citation>
    <scope>NUCLEOTIDE SEQUENCE [LARGE SCALE GENOMIC DNA]</scope>
    <source>
        <strain evidence="16">h7</strain>
    </source>
</reference>
<accession>A0A0C2Y4G9</accession>
<dbReference type="Pfam" id="PF08351">
    <property type="entry name" value="TmcA_N"/>
    <property type="match status" value="1"/>
</dbReference>
<keyword evidence="3 9" id="KW-0808">Transferase</keyword>
<keyword evidence="7 9" id="KW-0539">Nucleus</keyword>
<dbReference type="HOGENOM" id="CLU_004652_0_0_1"/>
<evidence type="ECO:0000256" key="10">
    <source>
        <dbReference type="SAM" id="MobiDB-lite"/>
    </source>
</evidence>
<evidence type="ECO:0000256" key="5">
    <source>
        <dbReference type="ARBA" id="ARBA00022741"/>
    </source>
</evidence>
<dbReference type="GO" id="GO:0051392">
    <property type="term" value="F:tRNA cytidine N4-acetyltransferase activity"/>
    <property type="evidence" value="ECO:0007669"/>
    <property type="project" value="RHEA"/>
</dbReference>
<dbReference type="PANTHER" id="PTHR10925:SF5">
    <property type="entry name" value="RNA CYTIDINE ACETYLTRANSFERASE"/>
    <property type="match status" value="1"/>
</dbReference>
<comment type="function">
    <text evidence="9">RNA cytidine acetyltransferase with specificity toward both 18S rRNA and tRNAs. Catalyzes the formation of N(4)-acetylcytidine (ac4C) in 18S rRNA. Required for early nucleolar cleavages of precursor rRNA at sites A0, A1 and A2 during 18S rRNA synthesis. Catalyzes the formation of ac4C in serine and leucine tRNAs. Requires the tRNA-binding adapter protein TAN1 for full tRNA acetyltransferase activity but not for 18S rRNA acetylation.</text>
</comment>
<comment type="similarity">
    <text evidence="9">Belongs to the RNA cytidine acetyltransferase family. NAT10 subfamily.</text>
</comment>
<keyword evidence="2 9" id="KW-0698">rRNA processing</keyword>
<name>A0A0C2Y4G9_HEBCY</name>
<dbReference type="EMBL" id="KN831773">
    <property type="protein sequence ID" value="KIM44748.1"/>
    <property type="molecule type" value="Genomic_DNA"/>
</dbReference>
<dbReference type="InterPro" id="IPR013562">
    <property type="entry name" value="TmcA/NAT10_N"/>
</dbReference>
<dbReference type="GO" id="GO:1904812">
    <property type="term" value="P:rRNA acetylation involved in maturation of SSU-rRNA"/>
    <property type="evidence" value="ECO:0007669"/>
    <property type="project" value="InterPro"/>
</dbReference>
<organism evidence="15 16">
    <name type="scientific">Hebeloma cylindrosporum</name>
    <dbReference type="NCBI Taxonomy" id="76867"/>
    <lineage>
        <taxon>Eukaryota</taxon>
        <taxon>Fungi</taxon>
        <taxon>Dikarya</taxon>
        <taxon>Basidiomycota</taxon>
        <taxon>Agaricomycotina</taxon>
        <taxon>Agaricomycetes</taxon>
        <taxon>Agaricomycetidae</taxon>
        <taxon>Agaricales</taxon>
        <taxon>Agaricineae</taxon>
        <taxon>Hymenogastraceae</taxon>
        <taxon>Hebeloma</taxon>
    </lineage>
</organism>
<dbReference type="OrthoDB" id="10067491at2759"/>
<evidence type="ECO:0000256" key="8">
    <source>
        <dbReference type="ARBA" id="ARBA00023315"/>
    </source>
</evidence>
<dbReference type="GO" id="GO:0005730">
    <property type="term" value="C:nucleolus"/>
    <property type="evidence" value="ECO:0007669"/>
    <property type="project" value="UniProtKB-SubCell"/>
</dbReference>
<dbReference type="Proteomes" id="UP000053424">
    <property type="component" value="Unassembled WGS sequence"/>
</dbReference>
<feature type="compositionally biased region" description="Basic residues" evidence="10">
    <location>
        <begin position="1070"/>
        <end position="1081"/>
    </location>
</feature>
<dbReference type="InterPro" id="IPR033688">
    <property type="entry name" value="NAT10"/>
</dbReference>
<dbReference type="InterPro" id="IPR000182">
    <property type="entry name" value="GNAT_dom"/>
</dbReference>
<feature type="binding site" evidence="9">
    <location>
        <begin position="286"/>
        <end position="295"/>
    </location>
    <ligand>
        <name>ATP</name>
        <dbReference type="ChEBI" id="CHEBI:30616"/>
    </ligand>
</feature>
<dbReference type="InterPro" id="IPR007807">
    <property type="entry name" value="TcmA/NAT10_helicase"/>
</dbReference>
<feature type="domain" description="N-acetyltransferase" evidence="13">
    <location>
        <begin position="545"/>
        <end position="772"/>
    </location>
</feature>
<dbReference type="InterPro" id="IPR027992">
    <property type="entry name" value="tRNA_bind_dom"/>
</dbReference>
<proteinExistence type="inferred from homology"/>
<dbReference type="GO" id="GO:0030686">
    <property type="term" value="C:90S preribosome"/>
    <property type="evidence" value="ECO:0007669"/>
    <property type="project" value="TreeGrafter"/>
</dbReference>
<feature type="region of interest" description="Disordered" evidence="10">
    <location>
        <begin position="1043"/>
        <end position="1081"/>
    </location>
</feature>
<evidence type="ECO:0000256" key="9">
    <source>
        <dbReference type="HAMAP-Rule" id="MF_03211"/>
    </source>
</evidence>
<comment type="catalytic activity">
    <reaction evidence="9">
        <text>a cytidine in tRNA + acetyl-CoA + ATP + H2O = an N(4)-acetylcytidine in tRNA + ADP + phosphate + CoA + H(+)</text>
        <dbReference type="Rhea" id="RHEA:53876"/>
        <dbReference type="Rhea" id="RHEA-COMP:13670"/>
        <dbReference type="Rhea" id="RHEA-COMP:13671"/>
        <dbReference type="ChEBI" id="CHEBI:15377"/>
        <dbReference type="ChEBI" id="CHEBI:15378"/>
        <dbReference type="ChEBI" id="CHEBI:30616"/>
        <dbReference type="ChEBI" id="CHEBI:43474"/>
        <dbReference type="ChEBI" id="CHEBI:57287"/>
        <dbReference type="ChEBI" id="CHEBI:57288"/>
        <dbReference type="ChEBI" id="CHEBI:74900"/>
        <dbReference type="ChEBI" id="CHEBI:82748"/>
        <dbReference type="ChEBI" id="CHEBI:456216"/>
    </reaction>
</comment>
<keyword evidence="16" id="KW-1185">Reference proteome</keyword>
<dbReference type="HAMAP" id="MF_03211">
    <property type="entry name" value="RNA_acetyltr_Nat10"/>
    <property type="match status" value="1"/>
</dbReference>
<evidence type="ECO:0000259" key="13">
    <source>
        <dbReference type="Pfam" id="PF13718"/>
    </source>
</evidence>
<feature type="binding site" evidence="9">
    <location>
        <begin position="653"/>
        <end position="659"/>
    </location>
    <ligand>
        <name>acetyl-CoA</name>
        <dbReference type="ChEBI" id="CHEBI:57288"/>
    </ligand>
</feature>
<evidence type="ECO:0000256" key="7">
    <source>
        <dbReference type="ARBA" id="ARBA00023242"/>
    </source>
</evidence>
<dbReference type="FunFam" id="3.40.50.11040:FF:000002">
    <property type="entry name" value="RNA cytidine acetyltransferase"/>
    <property type="match status" value="1"/>
</dbReference>
<feature type="binding site" evidence="9">
    <location>
        <position position="745"/>
    </location>
    <ligand>
        <name>acetyl-CoA</name>
        <dbReference type="ChEBI" id="CHEBI:57288"/>
    </ligand>
</feature>
<dbReference type="Gene3D" id="3.40.50.300">
    <property type="entry name" value="P-loop containing nucleotide triphosphate hydrolases"/>
    <property type="match status" value="1"/>
</dbReference>
<feature type="domain" description="TmcA/NAT10 N-terminal" evidence="12">
    <location>
        <begin position="13"/>
        <end position="200"/>
    </location>
</feature>
<sequence length="1081" mass="119517">MRKQLDPRIPILINNNVKLNHRSFIVLVGDKGRDQIVNLHFLLSQARVSARPSVLWCYKKELGFTSHRKKREARIKRDVKRGVREANDQNPFEIFVTVTDIRYTYYKESHKILGNTYGMLVLQDFEAITPNLLARTIETVEGGGLVVLLLKTMTSLKQLYTMSMDVHSRYRTSSHDSVVARFNERFILSLGSCPDCLVLDDELNVLPISRGKDIKPIEDTPGKGKETDPAEYQLRELRESLADTKPAGDLVKLAKTIDQAQAILTFIDAIAEKTLSSTVTLTAARGRGKSAALGLSIAAALAHGYANIFVTSPSPENLKTLFEFVFKGLDALGYEEHLDYDIAVAQGLGENKEESGKSVVRVNVFRDHRQTVQYIQPQDAHVLGQAELVIIDEAAAIPLPLVRNLIGPYLVFLASTINGYEGTGRSLSLKLIQQLRESTRPSISKDIAGQDKDEATTTGSSSKKPVVKAAPKSRSLREIKLETPIRYSSGDEIEKWLNGLLCLDATILPRSDAQGCPHPSTCELFYVSRDTQFSYHPASEVFLQRMMALYVASHYKNQPNDLQLLSDAPAHHLFVLLPPIKDDESHLPEPLVVLQVALEGQISKDAILDGLGRGMRAGGDMIPWLIAQQFQENGFAKLSGARVVRIACHPDYANMGYGSRALQALDSFYSGEYFNLDESPKPVAHYPDAAAIDPNADLLSETPTVRAPSAMPPLLQRLTERKPENLDYLGVSYGLTSSLLRFWKRAGYIPLYLRQTTSELTGEHTCVMVRGLNSSVESEIGWLHEFTKDFRRRFLTLLSYKFREFGSITALSVLEAANAGIKDKPEETALKSSELSVLLTPFDLKRLESYANNMLDYHVILDLMPCVANLYFQKRLGASNPSGDGRPGEGAIHLTAVQSSILLAIGLQRKAVEDLESELQLPVSQTLALFAKMIRKISKRLIDIQKAAISAEIPQANPHTISLSSRLEGDGANTGTTDNVAAAMEEELDQAGSEVTNAMRERQREMLTSLDLKKYAIDDTQTDWTLAEAQVSNPAKSTVVSVKATGNTVGQKRKAETISSSDAAGGGKEKKNRRSTKKSKH</sequence>
<dbReference type="InterPro" id="IPR027417">
    <property type="entry name" value="P-loop_NTPase"/>
</dbReference>
<feature type="region of interest" description="Disordered" evidence="10">
    <location>
        <begin position="442"/>
        <end position="467"/>
    </location>
</feature>
<dbReference type="GO" id="GO:0000049">
    <property type="term" value="F:tRNA binding"/>
    <property type="evidence" value="ECO:0007669"/>
    <property type="project" value="TreeGrafter"/>
</dbReference>
<comment type="subunit">
    <text evidence="9">Interacts with TAN1.</text>
</comment>
<keyword evidence="5 9" id="KW-0547">Nucleotide-binding</keyword>
<evidence type="ECO:0000256" key="1">
    <source>
        <dbReference type="ARBA" id="ARBA00004604"/>
    </source>
</evidence>
<dbReference type="AlphaFoldDB" id="A0A0C2Y4G9"/>
<dbReference type="GO" id="GO:1990883">
    <property type="term" value="F:18S rRNA cytidine N-acetyltransferase activity"/>
    <property type="evidence" value="ECO:0007669"/>
    <property type="project" value="TreeGrafter"/>
</dbReference>
<dbReference type="Gene3D" id="3.40.50.11040">
    <property type="match status" value="1"/>
</dbReference>
<evidence type="ECO:0000256" key="4">
    <source>
        <dbReference type="ARBA" id="ARBA00022694"/>
    </source>
</evidence>
<evidence type="ECO:0000313" key="15">
    <source>
        <dbReference type="EMBL" id="KIM44748.1"/>
    </source>
</evidence>
<keyword evidence="6 9" id="KW-0067">ATP-binding</keyword>
<feature type="domain" description="Possible tRNA binding" evidence="14">
    <location>
        <begin position="782"/>
        <end position="1027"/>
    </location>
</feature>
<comment type="subcellular location">
    <subcellularLocation>
        <location evidence="1 9">Nucleus</location>
        <location evidence="1 9">Nucleolus</location>
    </subcellularLocation>
</comment>
<feature type="domain" description="TcmA/NAT10 helicase" evidence="11">
    <location>
        <begin position="281"/>
        <end position="504"/>
    </location>
</feature>
<comment type="catalytic activity">
    <reaction evidence="9">
        <text>a cytidine in 18S rRNA + acetyl-CoA + ATP + H2O = an N(4)-acetylcytidine in 18S rRNA + ADP + phosphate + CoA + H(+)</text>
        <dbReference type="Rhea" id="RHEA:51424"/>
        <dbReference type="Rhea" id="RHEA-COMP:13575"/>
        <dbReference type="Rhea" id="RHEA-COMP:13576"/>
        <dbReference type="ChEBI" id="CHEBI:15377"/>
        <dbReference type="ChEBI" id="CHEBI:15378"/>
        <dbReference type="ChEBI" id="CHEBI:30616"/>
        <dbReference type="ChEBI" id="CHEBI:43474"/>
        <dbReference type="ChEBI" id="CHEBI:57287"/>
        <dbReference type="ChEBI" id="CHEBI:57288"/>
        <dbReference type="ChEBI" id="CHEBI:74900"/>
        <dbReference type="ChEBI" id="CHEBI:82748"/>
        <dbReference type="ChEBI" id="CHEBI:456216"/>
    </reaction>
</comment>
<evidence type="ECO:0000259" key="12">
    <source>
        <dbReference type="Pfam" id="PF08351"/>
    </source>
</evidence>
<dbReference type="Pfam" id="PF05127">
    <property type="entry name" value="NAT10_TcmA_helicase"/>
    <property type="match status" value="1"/>
</dbReference>
<protein>
    <recommendedName>
        <fullName evidence="9">RNA cytidine acetyltransferase</fullName>
        <ecNumber evidence="9">2.3.1.-</ecNumber>
    </recommendedName>
    <alternativeName>
        <fullName evidence="9">18S rRNA cytosine acetyltransferase</fullName>
    </alternativeName>
</protein>
<evidence type="ECO:0000259" key="14">
    <source>
        <dbReference type="Pfam" id="PF13725"/>
    </source>
</evidence>
<evidence type="ECO:0000259" key="11">
    <source>
        <dbReference type="Pfam" id="PF05127"/>
    </source>
</evidence>
<evidence type="ECO:0000256" key="2">
    <source>
        <dbReference type="ARBA" id="ARBA00022552"/>
    </source>
</evidence>